<dbReference type="PROSITE" id="PS00760">
    <property type="entry name" value="SPASE_I_2"/>
    <property type="match status" value="1"/>
</dbReference>
<accession>A0A516KCH4</accession>
<keyword evidence="7" id="KW-0472">Membrane</keyword>
<organism evidence="9 10">
    <name type="scientific">Radiobacillus deserti</name>
    <dbReference type="NCBI Taxonomy" id="2594883"/>
    <lineage>
        <taxon>Bacteria</taxon>
        <taxon>Bacillati</taxon>
        <taxon>Bacillota</taxon>
        <taxon>Bacilli</taxon>
        <taxon>Bacillales</taxon>
        <taxon>Bacillaceae</taxon>
        <taxon>Radiobacillus</taxon>
    </lineage>
</organism>
<evidence type="ECO:0000259" key="8">
    <source>
        <dbReference type="Pfam" id="PF10502"/>
    </source>
</evidence>
<keyword evidence="10" id="KW-1185">Reference proteome</keyword>
<protein>
    <recommendedName>
        <fullName evidence="4 7">Signal peptidase I</fullName>
        <ecNumber evidence="4 7">3.4.21.89</ecNumber>
    </recommendedName>
</protein>
<dbReference type="PRINTS" id="PR00727">
    <property type="entry name" value="LEADERPTASE"/>
</dbReference>
<dbReference type="InterPro" id="IPR019533">
    <property type="entry name" value="Peptidase_S26"/>
</dbReference>
<dbReference type="InterPro" id="IPR000223">
    <property type="entry name" value="Pept_S26A_signal_pept_1"/>
</dbReference>
<evidence type="ECO:0000256" key="5">
    <source>
        <dbReference type="ARBA" id="ARBA00022801"/>
    </source>
</evidence>
<dbReference type="NCBIfam" id="TIGR02227">
    <property type="entry name" value="sigpep_I_bact"/>
    <property type="match status" value="1"/>
</dbReference>
<sequence length="182" mass="20654">MGNKVKKEFLSWIKSVAIAVIIVIVCRQFLFTPSVVKGESMMPNLHDGDRIILSKIGEIERFDEIAFHAPDSEDNYVKRVIGLPGDTLKVVNDTLYINGKEYEEPYLDKYKEELPAGQSLTYDFTLEEVTEKEVVPEGHLFVMGDNRMISKDSRYFGCISMDSVIGDVQFRIWPLGSIGIPK</sequence>
<dbReference type="GO" id="GO:0004252">
    <property type="term" value="F:serine-type endopeptidase activity"/>
    <property type="evidence" value="ECO:0007669"/>
    <property type="project" value="InterPro"/>
</dbReference>
<dbReference type="EMBL" id="CP041666">
    <property type="protein sequence ID" value="QDP39070.1"/>
    <property type="molecule type" value="Genomic_DNA"/>
</dbReference>
<evidence type="ECO:0000313" key="10">
    <source>
        <dbReference type="Proteomes" id="UP000315215"/>
    </source>
</evidence>
<proteinExistence type="inferred from homology"/>
<evidence type="ECO:0000256" key="1">
    <source>
        <dbReference type="ARBA" id="ARBA00000677"/>
    </source>
</evidence>
<dbReference type="PROSITE" id="PS00761">
    <property type="entry name" value="SPASE_I_3"/>
    <property type="match status" value="1"/>
</dbReference>
<dbReference type="PANTHER" id="PTHR43390:SF1">
    <property type="entry name" value="CHLOROPLAST PROCESSING PEPTIDASE"/>
    <property type="match status" value="1"/>
</dbReference>
<dbReference type="InterPro" id="IPR036286">
    <property type="entry name" value="LexA/Signal_pep-like_sf"/>
</dbReference>
<feature type="active site" evidence="6">
    <location>
        <position position="40"/>
    </location>
</feature>
<keyword evidence="7" id="KW-0645">Protease</keyword>
<dbReference type="EC" id="3.4.21.89" evidence="4 7"/>
<reference evidence="9 10" key="1">
    <citation type="submission" date="2019-07" db="EMBL/GenBank/DDBJ databases">
        <authorList>
            <person name="Li J."/>
        </authorList>
    </citation>
    <scope>NUCLEOTIDE SEQUENCE [LARGE SCALE GENOMIC DNA]</scope>
    <source>
        <strain evidence="9 10">TKL69</strain>
    </source>
</reference>
<feature type="active site" evidence="6">
    <location>
        <position position="78"/>
    </location>
</feature>
<dbReference type="AlphaFoldDB" id="A0A516KCH4"/>
<evidence type="ECO:0000256" key="2">
    <source>
        <dbReference type="ARBA" id="ARBA00004401"/>
    </source>
</evidence>
<dbReference type="Gene3D" id="2.10.109.10">
    <property type="entry name" value="Umud Fragment, subunit A"/>
    <property type="match status" value="1"/>
</dbReference>
<feature type="domain" description="Peptidase S26" evidence="8">
    <location>
        <begin position="11"/>
        <end position="173"/>
    </location>
</feature>
<dbReference type="InterPro" id="IPR019758">
    <property type="entry name" value="Pept_S26A_signal_pept_1_CS"/>
</dbReference>
<gene>
    <name evidence="9" type="primary">lepB</name>
    <name evidence="9" type="ORF">FN924_01900</name>
</gene>
<dbReference type="InterPro" id="IPR019757">
    <property type="entry name" value="Pept_S26A_signal_pept_1_Lys-AS"/>
</dbReference>
<keyword evidence="7" id="KW-1133">Transmembrane helix</keyword>
<dbReference type="GO" id="GO:0006465">
    <property type="term" value="P:signal peptide processing"/>
    <property type="evidence" value="ECO:0007669"/>
    <property type="project" value="InterPro"/>
</dbReference>
<name>A0A516KCH4_9BACI</name>
<dbReference type="KEGG" id="aqt:FN924_01900"/>
<dbReference type="CDD" id="cd06530">
    <property type="entry name" value="S26_SPase_I"/>
    <property type="match status" value="1"/>
</dbReference>
<evidence type="ECO:0000256" key="7">
    <source>
        <dbReference type="RuleBase" id="RU362042"/>
    </source>
</evidence>
<dbReference type="SUPFAM" id="SSF51306">
    <property type="entry name" value="LexA/Signal peptidase"/>
    <property type="match status" value="1"/>
</dbReference>
<dbReference type="GO" id="GO:0005886">
    <property type="term" value="C:plasma membrane"/>
    <property type="evidence" value="ECO:0007669"/>
    <property type="project" value="UniProtKB-SubCell"/>
</dbReference>
<keyword evidence="7" id="KW-0812">Transmembrane</keyword>
<keyword evidence="5 7" id="KW-0378">Hydrolase</keyword>
<dbReference type="Proteomes" id="UP000315215">
    <property type="component" value="Chromosome"/>
</dbReference>
<comment type="subcellular location">
    <subcellularLocation>
        <location evidence="2">Cell membrane</location>
        <topology evidence="2">Single-pass type II membrane protein</topology>
    </subcellularLocation>
    <subcellularLocation>
        <location evidence="7">Membrane</location>
        <topology evidence="7">Single-pass type II membrane protein</topology>
    </subcellularLocation>
</comment>
<dbReference type="RefSeq" id="WP_143891820.1">
    <property type="nucleotide sequence ID" value="NZ_CP041666.1"/>
</dbReference>
<evidence type="ECO:0000256" key="3">
    <source>
        <dbReference type="ARBA" id="ARBA00009370"/>
    </source>
</evidence>
<evidence type="ECO:0000256" key="4">
    <source>
        <dbReference type="ARBA" id="ARBA00013208"/>
    </source>
</evidence>
<dbReference type="Pfam" id="PF10502">
    <property type="entry name" value="Peptidase_S26"/>
    <property type="match status" value="1"/>
</dbReference>
<evidence type="ECO:0000256" key="6">
    <source>
        <dbReference type="PIRSR" id="PIRSR600223-1"/>
    </source>
</evidence>
<feature type="transmembrane region" description="Helical" evidence="7">
    <location>
        <begin position="12"/>
        <end position="31"/>
    </location>
</feature>
<comment type="catalytic activity">
    <reaction evidence="1 7">
        <text>Cleavage of hydrophobic, N-terminal signal or leader sequences from secreted and periplasmic proteins.</text>
        <dbReference type="EC" id="3.4.21.89"/>
    </reaction>
</comment>
<evidence type="ECO:0000313" key="9">
    <source>
        <dbReference type="EMBL" id="QDP39070.1"/>
    </source>
</evidence>
<dbReference type="OrthoDB" id="9802919at2"/>
<dbReference type="GO" id="GO:0009003">
    <property type="term" value="F:signal peptidase activity"/>
    <property type="evidence" value="ECO:0007669"/>
    <property type="project" value="UniProtKB-EC"/>
</dbReference>
<comment type="similarity">
    <text evidence="3 7">Belongs to the peptidase S26 family.</text>
</comment>
<dbReference type="PANTHER" id="PTHR43390">
    <property type="entry name" value="SIGNAL PEPTIDASE I"/>
    <property type="match status" value="1"/>
</dbReference>